<evidence type="ECO:0000256" key="1">
    <source>
        <dbReference type="ARBA" id="ARBA00010638"/>
    </source>
</evidence>
<evidence type="ECO:0000313" key="5">
    <source>
        <dbReference type="EMBL" id="GAA4698044.1"/>
    </source>
</evidence>
<comment type="catalytic activity">
    <reaction evidence="4">
        <text>(6S)-5-formyl-5,6,7,8-tetrahydrofolate + ATP = (6R)-5,10-methenyltetrahydrofolate + ADP + phosphate</text>
        <dbReference type="Rhea" id="RHEA:10488"/>
        <dbReference type="ChEBI" id="CHEBI:30616"/>
        <dbReference type="ChEBI" id="CHEBI:43474"/>
        <dbReference type="ChEBI" id="CHEBI:57455"/>
        <dbReference type="ChEBI" id="CHEBI:57457"/>
        <dbReference type="ChEBI" id="CHEBI:456216"/>
        <dbReference type="EC" id="6.3.3.2"/>
    </reaction>
</comment>
<evidence type="ECO:0000256" key="4">
    <source>
        <dbReference type="RuleBase" id="RU361279"/>
    </source>
</evidence>
<evidence type="ECO:0000256" key="3">
    <source>
        <dbReference type="ARBA" id="ARBA00022840"/>
    </source>
</evidence>
<keyword evidence="4" id="KW-0460">Magnesium</keyword>
<keyword evidence="2 4" id="KW-0547">Nucleotide-binding</keyword>
<keyword evidence="4" id="KW-0479">Metal-binding</keyword>
<dbReference type="InterPro" id="IPR024185">
    <property type="entry name" value="FTHF_cligase-like_sf"/>
</dbReference>
<accession>A0ABP8WZU2</accession>
<comment type="similarity">
    <text evidence="1 4">Belongs to the 5-formyltetrahydrofolate cyclo-ligase family.</text>
</comment>
<protein>
    <recommendedName>
        <fullName evidence="4">5-formyltetrahydrofolate cyclo-ligase</fullName>
        <ecNumber evidence="4">6.3.3.2</ecNumber>
    </recommendedName>
</protein>
<dbReference type="EMBL" id="BAABLN010000017">
    <property type="protein sequence ID" value="GAA4698044.1"/>
    <property type="molecule type" value="Genomic_DNA"/>
</dbReference>
<keyword evidence="3 4" id="KW-0067">ATP-binding</keyword>
<organism evidence="5 6">
    <name type="scientific">Kocuria gwangalliensis</name>
    <dbReference type="NCBI Taxonomy" id="501592"/>
    <lineage>
        <taxon>Bacteria</taxon>
        <taxon>Bacillati</taxon>
        <taxon>Actinomycetota</taxon>
        <taxon>Actinomycetes</taxon>
        <taxon>Micrococcales</taxon>
        <taxon>Micrococcaceae</taxon>
        <taxon>Kocuria</taxon>
    </lineage>
</organism>
<dbReference type="PANTHER" id="PTHR23407:SF1">
    <property type="entry name" value="5-FORMYLTETRAHYDROFOLATE CYCLO-LIGASE"/>
    <property type="match status" value="1"/>
</dbReference>
<comment type="cofactor">
    <cofactor evidence="4">
        <name>Mg(2+)</name>
        <dbReference type="ChEBI" id="CHEBI:18420"/>
    </cofactor>
</comment>
<sequence>MMGSGDLNGAMKTDLRQRILAERRRRSREVREAASHALAEHLMRKLAVTSTGDLAAFLPLDTEPPLLAALEAAHRGGHRVWVPVVKSDRAMLWCQWRPGIALAAGSLPGLREPVGPRHDIEVFETIHLMVIPAVAVGADGVRLGFGGGYYDRFLERLAAAQPLPEMLACVFHDEILDPGSIPHESHDAVMTQALTERGIVALGGIEDHTPAPTRAE</sequence>
<dbReference type="PANTHER" id="PTHR23407">
    <property type="entry name" value="ATPASE INHIBITOR/5-FORMYLTETRAHYDROFOLATE CYCLO-LIGASE"/>
    <property type="match status" value="1"/>
</dbReference>
<evidence type="ECO:0000256" key="2">
    <source>
        <dbReference type="ARBA" id="ARBA00022741"/>
    </source>
</evidence>
<proteinExistence type="inferred from homology"/>
<evidence type="ECO:0000313" key="6">
    <source>
        <dbReference type="Proteomes" id="UP001501446"/>
    </source>
</evidence>
<dbReference type="NCBIfam" id="TIGR02727">
    <property type="entry name" value="MTHFS_bact"/>
    <property type="match status" value="1"/>
</dbReference>
<reference evidence="6" key="1">
    <citation type="journal article" date="2019" name="Int. J. Syst. Evol. Microbiol.">
        <title>The Global Catalogue of Microorganisms (GCM) 10K type strain sequencing project: providing services to taxonomists for standard genome sequencing and annotation.</title>
        <authorList>
            <consortium name="The Broad Institute Genomics Platform"/>
            <consortium name="The Broad Institute Genome Sequencing Center for Infectious Disease"/>
            <person name="Wu L."/>
            <person name="Ma J."/>
        </authorList>
    </citation>
    <scope>NUCLEOTIDE SEQUENCE [LARGE SCALE GENOMIC DNA]</scope>
    <source>
        <strain evidence="6">JCM 18958</strain>
    </source>
</reference>
<dbReference type="Pfam" id="PF01812">
    <property type="entry name" value="5-FTHF_cyc-lig"/>
    <property type="match status" value="1"/>
</dbReference>
<dbReference type="SUPFAM" id="SSF100950">
    <property type="entry name" value="NagB/RpiA/CoA transferase-like"/>
    <property type="match status" value="1"/>
</dbReference>
<dbReference type="Proteomes" id="UP001501446">
    <property type="component" value="Unassembled WGS sequence"/>
</dbReference>
<dbReference type="InterPro" id="IPR002698">
    <property type="entry name" value="FTHF_cligase"/>
</dbReference>
<gene>
    <name evidence="5" type="ORF">GCM10025781_15240</name>
</gene>
<keyword evidence="6" id="KW-1185">Reference proteome</keyword>
<name>A0ABP8WZU2_9MICC</name>
<dbReference type="InterPro" id="IPR037171">
    <property type="entry name" value="NagB/RpiA_transferase-like"/>
</dbReference>
<dbReference type="EC" id="6.3.3.2" evidence="4"/>
<dbReference type="Gene3D" id="3.40.50.10420">
    <property type="entry name" value="NagB/RpiA/CoA transferase-like"/>
    <property type="match status" value="1"/>
</dbReference>
<dbReference type="PIRSF" id="PIRSF006806">
    <property type="entry name" value="FTHF_cligase"/>
    <property type="match status" value="1"/>
</dbReference>
<comment type="caution">
    <text evidence="5">The sequence shown here is derived from an EMBL/GenBank/DDBJ whole genome shotgun (WGS) entry which is preliminary data.</text>
</comment>